<keyword evidence="5" id="KW-1185">Reference proteome</keyword>
<organism evidence="4 5">
    <name type="scientific">Klebsormidium nitens</name>
    <name type="common">Green alga</name>
    <name type="synonym">Ulothrix nitens</name>
    <dbReference type="NCBI Taxonomy" id="105231"/>
    <lineage>
        <taxon>Eukaryota</taxon>
        <taxon>Viridiplantae</taxon>
        <taxon>Streptophyta</taxon>
        <taxon>Klebsormidiophyceae</taxon>
        <taxon>Klebsormidiales</taxon>
        <taxon>Klebsormidiaceae</taxon>
        <taxon>Klebsormidium</taxon>
    </lineage>
</organism>
<evidence type="ECO:0000256" key="1">
    <source>
        <dbReference type="ARBA" id="ARBA00004474"/>
    </source>
</evidence>
<dbReference type="Proteomes" id="UP000054558">
    <property type="component" value="Unassembled WGS sequence"/>
</dbReference>
<comment type="subcellular location">
    <subcellularLocation>
        <location evidence="1">Plastid</location>
    </subcellularLocation>
</comment>
<dbReference type="InterPro" id="IPR039633">
    <property type="entry name" value="PAP"/>
</dbReference>
<dbReference type="EMBL" id="DF237024">
    <property type="protein sequence ID" value="GAQ81237.1"/>
    <property type="molecule type" value="Genomic_DNA"/>
</dbReference>
<keyword evidence="2" id="KW-0934">Plastid</keyword>
<sequence>MASTSCTFAARSLHQALPSYRTLDRAQRCDFTPGIATLSQATAPPVRTSPLSAPIAFSQLREASSSDQISSFGRQVNPKPFGFERQKPRHARQVVVAAANPFAQLLTRISGNTTEKREELKGELLDLISGLERGAEASAEEKAEVDKLASRLEAITPNPKSLSTPLISGKWKLLYTTSESILGTKRPKLLRPNGPIFQYIDAEALAAKNTETWPFFNQVTAKLTPESPSKVKVQFQYFKIFGLVSVKAPESARGFLDTTYVDDDLRISRGDKGNLFIL</sequence>
<dbReference type="GO" id="GO:0009535">
    <property type="term" value="C:chloroplast thylakoid membrane"/>
    <property type="evidence" value="ECO:0000318"/>
    <property type="project" value="GO_Central"/>
</dbReference>
<evidence type="ECO:0000313" key="5">
    <source>
        <dbReference type="Proteomes" id="UP000054558"/>
    </source>
</evidence>
<proteinExistence type="predicted"/>
<reference evidence="4 5" key="1">
    <citation type="journal article" date="2014" name="Nat. Commun.">
        <title>Klebsormidium flaccidum genome reveals primary factors for plant terrestrial adaptation.</title>
        <authorList>
            <person name="Hori K."/>
            <person name="Maruyama F."/>
            <person name="Fujisawa T."/>
            <person name="Togashi T."/>
            <person name="Yamamoto N."/>
            <person name="Seo M."/>
            <person name="Sato S."/>
            <person name="Yamada T."/>
            <person name="Mori H."/>
            <person name="Tajima N."/>
            <person name="Moriyama T."/>
            <person name="Ikeuchi M."/>
            <person name="Watanabe M."/>
            <person name="Wada H."/>
            <person name="Kobayashi K."/>
            <person name="Saito M."/>
            <person name="Masuda T."/>
            <person name="Sasaki-Sekimoto Y."/>
            <person name="Mashiguchi K."/>
            <person name="Awai K."/>
            <person name="Shimojima M."/>
            <person name="Masuda S."/>
            <person name="Iwai M."/>
            <person name="Nobusawa T."/>
            <person name="Narise T."/>
            <person name="Kondo S."/>
            <person name="Saito H."/>
            <person name="Sato R."/>
            <person name="Murakawa M."/>
            <person name="Ihara Y."/>
            <person name="Oshima-Yamada Y."/>
            <person name="Ohtaka K."/>
            <person name="Satoh M."/>
            <person name="Sonobe K."/>
            <person name="Ishii M."/>
            <person name="Ohtani R."/>
            <person name="Kanamori-Sato M."/>
            <person name="Honoki R."/>
            <person name="Miyazaki D."/>
            <person name="Mochizuki H."/>
            <person name="Umetsu J."/>
            <person name="Higashi K."/>
            <person name="Shibata D."/>
            <person name="Kamiya Y."/>
            <person name="Sato N."/>
            <person name="Nakamura Y."/>
            <person name="Tabata S."/>
            <person name="Ida S."/>
            <person name="Kurokawa K."/>
            <person name="Ohta H."/>
        </authorList>
    </citation>
    <scope>NUCLEOTIDE SEQUENCE [LARGE SCALE GENOMIC DNA]</scope>
    <source>
        <strain evidence="4 5">NIES-2285</strain>
    </source>
</reference>
<dbReference type="OMA" id="IGAPWPF"/>
<evidence type="ECO:0000313" key="4">
    <source>
        <dbReference type="EMBL" id="GAQ81237.1"/>
    </source>
</evidence>
<evidence type="ECO:0000256" key="2">
    <source>
        <dbReference type="ARBA" id="ARBA00022640"/>
    </source>
</evidence>
<dbReference type="PANTHER" id="PTHR31906">
    <property type="entry name" value="PLASTID-LIPID-ASSOCIATED PROTEIN 4, CHLOROPLASTIC-RELATED"/>
    <property type="match status" value="1"/>
</dbReference>
<feature type="domain" description="Plastid lipid-associated protein/fibrillin conserved" evidence="3">
    <location>
        <begin position="119"/>
        <end position="278"/>
    </location>
</feature>
<dbReference type="Pfam" id="PF04755">
    <property type="entry name" value="PAP_fibrillin"/>
    <property type="match status" value="1"/>
</dbReference>
<protein>
    <recommendedName>
        <fullName evidence="3">Plastid lipid-associated protein/fibrillin conserved domain-containing protein</fullName>
    </recommendedName>
</protein>
<accession>A0A0U9HIX7</accession>
<dbReference type="InterPro" id="IPR006843">
    <property type="entry name" value="PAP/fibrillin_dom"/>
</dbReference>
<dbReference type="OrthoDB" id="189024at2759"/>
<evidence type="ECO:0000259" key="3">
    <source>
        <dbReference type="Pfam" id="PF04755"/>
    </source>
</evidence>
<gene>
    <name evidence="4" type="ORF">KFL_000750060</name>
</gene>
<dbReference type="AlphaFoldDB" id="A0A0U9HIX7"/>
<dbReference type="STRING" id="105231.A0A0U9HIX7"/>
<name>A0A0U9HIX7_KLENI</name>